<reference evidence="1" key="5">
    <citation type="submission" date="2025-09" db="UniProtKB">
        <authorList>
            <consortium name="Ensembl"/>
        </authorList>
    </citation>
    <scope>IDENTIFICATION</scope>
</reference>
<protein>
    <submittedName>
        <fullName evidence="1">Uncharacterized protein</fullName>
    </submittedName>
</protein>
<dbReference type="Gene3D" id="1.20.1270.10">
    <property type="match status" value="1"/>
</dbReference>
<dbReference type="Ensembl" id="ENSCMIT00000013719.1">
    <property type="protein sequence ID" value="ENSCMIP00000013424.1"/>
    <property type="gene ID" value="ENSCMIG00000006745.1"/>
</dbReference>
<evidence type="ECO:0000313" key="1">
    <source>
        <dbReference type="Ensembl" id="ENSCMIP00000013424.1"/>
    </source>
</evidence>
<sequence>MVQEAGRYKSEDDLQRGKVSAKNALESLIINWLGKNQTFPTYSDTIVVCSSGTFLGCLSEFINPLF</sequence>
<organism evidence="1 2">
    <name type="scientific">Callorhinchus milii</name>
    <name type="common">Ghost shark</name>
    <dbReference type="NCBI Taxonomy" id="7868"/>
    <lineage>
        <taxon>Eukaryota</taxon>
        <taxon>Metazoa</taxon>
        <taxon>Chordata</taxon>
        <taxon>Craniata</taxon>
        <taxon>Vertebrata</taxon>
        <taxon>Chondrichthyes</taxon>
        <taxon>Holocephali</taxon>
        <taxon>Chimaeriformes</taxon>
        <taxon>Callorhinchidae</taxon>
        <taxon>Callorhinchus</taxon>
    </lineage>
</organism>
<proteinExistence type="predicted"/>
<keyword evidence="2" id="KW-1185">Reference proteome</keyword>
<reference evidence="1" key="4">
    <citation type="submission" date="2025-08" db="UniProtKB">
        <authorList>
            <consortium name="Ensembl"/>
        </authorList>
    </citation>
    <scope>IDENTIFICATION</scope>
</reference>
<dbReference type="InterPro" id="IPR029048">
    <property type="entry name" value="HSP70_C_sf"/>
</dbReference>
<dbReference type="InParanoid" id="A0A4W3HWJ5"/>
<dbReference type="AlphaFoldDB" id="A0A4W3HWJ5"/>
<reference evidence="2" key="3">
    <citation type="journal article" date="2014" name="Nature">
        <title>Elephant shark genome provides unique insights into gnathostome evolution.</title>
        <authorList>
            <consortium name="International Elephant Shark Genome Sequencing Consortium"/>
            <person name="Venkatesh B."/>
            <person name="Lee A.P."/>
            <person name="Ravi V."/>
            <person name="Maurya A.K."/>
            <person name="Lian M.M."/>
            <person name="Swann J.B."/>
            <person name="Ohta Y."/>
            <person name="Flajnik M.F."/>
            <person name="Sutoh Y."/>
            <person name="Kasahara M."/>
            <person name="Hoon S."/>
            <person name="Gangu V."/>
            <person name="Roy S.W."/>
            <person name="Irimia M."/>
            <person name="Korzh V."/>
            <person name="Kondrychyn I."/>
            <person name="Lim Z.W."/>
            <person name="Tay B.H."/>
            <person name="Tohari S."/>
            <person name="Kong K.W."/>
            <person name="Ho S."/>
            <person name="Lorente-Galdos B."/>
            <person name="Quilez J."/>
            <person name="Marques-Bonet T."/>
            <person name="Raney B.J."/>
            <person name="Ingham P.W."/>
            <person name="Tay A."/>
            <person name="Hillier L.W."/>
            <person name="Minx P."/>
            <person name="Boehm T."/>
            <person name="Wilson R.K."/>
            <person name="Brenner S."/>
            <person name="Warren W.C."/>
        </authorList>
    </citation>
    <scope>NUCLEOTIDE SEQUENCE [LARGE SCALE GENOMIC DNA]</scope>
</reference>
<name>A0A4W3HWJ5_CALMI</name>
<accession>A0A4W3HWJ5</accession>
<reference evidence="2" key="2">
    <citation type="journal article" date="2007" name="PLoS Biol.">
        <title>Survey sequencing and comparative analysis of the elephant shark (Callorhinchus milii) genome.</title>
        <authorList>
            <person name="Venkatesh B."/>
            <person name="Kirkness E.F."/>
            <person name="Loh Y.H."/>
            <person name="Halpern A.L."/>
            <person name="Lee A.P."/>
            <person name="Johnson J."/>
            <person name="Dandona N."/>
            <person name="Viswanathan L.D."/>
            <person name="Tay A."/>
            <person name="Venter J.C."/>
            <person name="Strausberg R.L."/>
            <person name="Brenner S."/>
        </authorList>
    </citation>
    <scope>NUCLEOTIDE SEQUENCE [LARGE SCALE GENOMIC DNA]</scope>
</reference>
<reference evidence="2" key="1">
    <citation type="journal article" date="2006" name="Science">
        <title>Ancient noncoding elements conserved in the human genome.</title>
        <authorList>
            <person name="Venkatesh B."/>
            <person name="Kirkness E.F."/>
            <person name="Loh Y.H."/>
            <person name="Halpern A.L."/>
            <person name="Lee A.P."/>
            <person name="Johnson J."/>
            <person name="Dandona N."/>
            <person name="Viswanathan L.D."/>
            <person name="Tay A."/>
            <person name="Venter J.C."/>
            <person name="Strausberg R.L."/>
            <person name="Brenner S."/>
        </authorList>
    </citation>
    <scope>NUCLEOTIDE SEQUENCE [LARGE SCALE GENOMIC DNA]</scope>
</reference>
<dbReference type="Proteomes" id="UP000314986">
    <property type="component" value="Unassembled WGS sequence"/>
</dbReference>
<evidence type="ECO:0000313" key="2">
    <source>
        <dbReference type="Proteomes" id="UP000314986"/>
    </source>
</evidence>